<dbReference type="Proteomes" id="UP000317636">
    <property type="component" value="Unassembled WGS sequence"/>
</dbReference>
<protein>
    <submittedName>
        <fullName evidence="1">DUF3885 domain-containing protein</fullName>
    </submittedName>
</protein>
<proteinExistence type="predicted"/>
<accession>A0AC61TD39</accession>
<evidence type="ECO:0000313" key="2">
    <source>
        <dbReference type="Proteomes" id="UP000317636"/>
    </source>
</evidence>
<organism evidence="1 2">
    <name type="scientific">Bacillus dicomae</name>
    <dbReference type="NCBI Taxonomy" id="3088378"/>
    <lineage>
        <taxon>Bacteria</taxon>
        <taxon>Bacillati</taxon>
        <taxon>Bacillota</taxon>
        <taxon>Bacilli</taxon>
        <taxon>Bacillales</taxon>
        <taxon>Bacillaceae</taxon>
        <taxon>Bacillus</taxon>
        <taxon>Bacillus cereus group</taxon>
    </lineage>
</organism>
<gene>
    <name evidence="1" type="ORF">FJ659_09115</name>
</gene>
<evidence type="ECO:0000313" key="1">
    <source>
        <dbReference type="EMBL" id="TPV47409.1"/>
    </source>
</evidence>
<comment type="caution">
    <text evidence="1">The sequence shown here is derived from an EMBL/GenBank/DDBJ whole genome shotgun (WGS) entry which is preliminary data.</text>
</comment>
<name>A0AC61TD39_9BACI</name>
<sequence length="25" mass="3082">MFMYDDRGSEVITKNKETIRNLYEK</sequence>
<keyword evidence="2" id="KW-1185">Reference proteome</keyword>
<reference evidence="1" key="1">
    <citation type="submission" date="2019-06" db="EMBL/GenBank/DDBJ databases">
        <title>Draft genome sequence of Bacillus sp. strain MHSD28.</title>
        <authorList>
            <person name="Makuwa S.C."/>
            <person name="Serepa-Dlamini M.H."/>
        </authorList>
    </citation>
    <scope>NUCLEOTIDE SEQUENCE</scope>
    <source>
        <strain evidence="1">MHSD28</strain>
    </source>
</reference>
<dbReference type="EMBL" id="VHIV01000001">
    <property type="protein sequence ID" value="TPV47409.1"/>
    <property type="molecule type" value="Genomic_DNA"/>
</dbReference>